<dbReference type="AlphaFoldDB" id="A0A5D4K7A0"/>
<organism evidence="1 2">
    <name type="scientific">Rossellomorea vietnamensis</name>
    <dbReference type="NCBI Taxonomy" id="218284"/>
    <lineage>
        <taxon>Bacteria</taxon>
        <taxon>Bacillati</taxon>
        <taxon>Bacillota</taxon>
        <taxon>Bacilli</taxon>
        <taxon>Bacillales</taxon>
        <taxon>Bacillaceae</taxon>
        <taxon>Rossellomorea</taxon>
    </lineage>
</organism>
<evidence type="ECO:0000313" key="2">
    <source>
        <dbReference type="Proteomes" id="UP000323317"/>
    </source>
</evidence>
<comment type="caution">
    <text evidence="1">The sequence shown here is derived from an EMBL/GenBank/DDBJ whole genome shotgun (WGS) entry which is preliminary data.</text>
</comment>
<reference evidence="1 2" key="1">
    <citation type="submission" date="2019-08" db="EMBL/GenBank/DDBJ databases">
        <title>Bacillus genomes from the desert of Cuatro Cienegas, Coahuila.</title>
        <authorList>
            <person name="Olmedo-Alvarez G."/>
        </authorList>
    </citation>
    <scope>NUCLEOTIDE SEQUENCE [LARGE SCALE GENOMIC DNA]</scope>
    <source>
        <strain evidence="1 2">CH40_1T</strain>
    </source>
</reference>
<dbReference type="RefSeq" id="WP_148948470.1">
    <property type="nucleotide sequence ID" value="NZ_VTEH01000021.1"/>
</dbReference>
<dbReference type="Proteomes" id="UP000323317">
    <property type="component" value="Unassembled WGS sequence"/>
</dbReference>
<name>A0A5D4K7A0_9BACI</name>
<proteinExistence type="predicted"/>
<accession>A0A5D4K7A0</accession>
<evidence type="ECO:0000313" key="1">
    <source>
        <dbReference type="EMBL" id="TYR73158.1"/>
    </source>
</evidence>
<protein>
    <submittedName>
        <fullName evidence="1">Uncharacterized protein</fullName>
    </submittedName>
</protein>
<dbReference type="EMBL" id="VTEH01000021">
    <property type="protein sequence ID" value="TYR73158.1"/>
    <property type="molecule type" value="Genomic_DNA"/>
</dbReference>
<sequence>MNLYLSVSMKRLGVHISRRHIKKGDFSVQKLIEDEETLRNLLLVQKSHSHGNPNLTIVGTLFGKRYSVLPIVFFDKMVLSGMVIDASPENIFVKVTKTGGIRFFIHPRNIVSRKSLSKEQEQKLLHTLVADHLTPLFEIVCKIANSKVPHLQSLVSHNLYQRSHFLRKKFSDCKQSSEDVLRMMTGAELFQNQRNPLDFTFRKTEGGSSTAAYIRKHCCLAYLQHEGDKSHCCSTCPHIHKK</sequence>
<gene>
    <name evidence="1" type="ORF">FZC79_19840</name>
</gene>